<reference evidence="8 9" key="1">
    <citation type="submission" date="2020-05" db="EMBL/GenBank/DDBJ databases">
        <title>Electrophorus electricus (electric eel) genome, fEleEle1, primary haplotype.</title>
        <authorList>
            <person name="Myers G."/>
            <person name="Meyer A."/>
            <person name="Fedrigo O."/>
            <person name="Formenti G."/>
            <person name="Rhie A."/>
            <person name="Tracey A."/>
            <person name="Sims Y."/>
            <person name="Jarvis E.D."/>
        </authorList>
    </citation>
    <scope>NUCLEOTIDE SEQUENCE [LARGE SCALE GENOMIC DNA]</scope>
</reference>
<dbReference type="Pfam" id="PF00386">
    <property type="entry name" value="C1q"/>
    <property type="match status" value="1"/>
</dbReference>
<name>A0AAY5EWP1_ELEEL</name>
<feature type="compositionally biased region" description="Pro residues" evidence="6">
    <location>
        <begin position="1"/>
        <end position="16"/>
    </location>
</feature>
<evidence type="ECO:0000256" key="3">
    <source>
        <dbReference type="ARBA" id="ARBA00022530"/>
    </source>
</evidence>
<feature type="domain" description="C1q" evidence="7">
    <location>
        <begin position="133"/>
        <end position="266"/>
    </location>
</feature>
<feature type="compositionally biased region" description="Pro residues" evidence="6">
    <location>
        <begin position="42"/>
        <end position="57"/>
    </location>
</feature>
<keyword evidence="4" id="KW-0732">Signal</keyword>
<dbReference type="InterPro" id="IPR001073">
    <property type="entry name" value="C1q_dom"/>
</dbReference>
<evidence type="ECO:0000256" key="2">
    <source>
        <dbReference type="ARBA" id="ARBA00022525"/>
    </source>
</evidence>
<dbReference type="PROSITE" id="PS50871">
    <property type="entry name" value="C1Q"/>
    <property type="match status" value="1"/>
</dbReference>
<dbReference type="FunFam" id="2.60.120.40:FF:000001">
    <property type="entry name" value="Complement C1q B chain"/>
    <property type="match status" value="1"/>
</dbReference>
<sequence length="266" mass="26640">MSGPPGNPGPSGPPGLPGVGKPGLPGLQGKPGDMGIGKPGMPGLPGPGGPIGLPGPPGSKGENGPPGLVGPPGKGSPGTPGPLGPPGSPGPSGSPGQPGRPGPPGPPGLPGPPALSPDLMGVLPEMGPALDGVKAKMPAFTAQLTTPFPPVGTPVVLDKLLYNGRQNYNPQTGVFTCDLPGIYYFSYHVHCKGANVWVGLYRNGEPLMYTYDEYKKSTLDQASGSAVVPLQPGDTVHIQLPSDQAAGLYAGQYVHSSFSGFLLYPM</sequence>
<dbReference type="GO" id="GO:0005581">
    <property type="term" value="C:collagen trimer"/>
    <property type="evidence" value="ECO:0007669"/>
    <property type="project" value="UniProtKB-KW"/>
</dbReference>
<evidence type="ECO:0000256" key="5">
    <source>
        <dbReference type="ARBA" id="ARBA00023119"/>
    </source>
</evidence>
<dbReference type="SMART" id="SM00110">
    <property type="entry name" value="C1Q"/>
    <property type="match status" value="1"/>
</dbReference>
<dbReference type="PANTHER" id="PTHR15427:SF49">
    <property type="entry name" value="COLLAGEN ALPHA-1(VIII) CHAIN"/>
    <property type="match status" value="1"/>
</dbReference>
<dbReference type="PRINTS" id="PR00007">
    <property type="entry name" value="COMPLEMNTC1Q"/>
</dbReference>
<comment type="subcellular location">
    <subcellularLocation>
        <location evidence="1">Secreted</location>
        <location evidence="1">Extracellular space</location>
        <location evidence="1">Extracellular matrix</location>
    </subcellularLocation>
</comment>
<evidence type="ECO:0000259" key="7">
    <source>
        <dbReference type="PROSITE" id="PS50871"/>
    </source>
</evidence>
<accession>A0AAY5EWP1</accession>
<keyword evidence="9" id="KW-1185">Reference proteome</keyword>
<evidence type="ECO:0000256" key="4">
    <source>
        <dbReference type="ARBA" id="ARBA00022729"/>
    </source>
</evidence>
<proteinExistence type="predicted"/>
<evidence type="ECO:0000313" key="9">
    <source>
        <dbReference type="Proteomes" id="UP000314983"/>
    </source>
</evidence>
<dbReference type="GeneTree" id="ENSGT00940000158272"/>
<feature type="region of interest" description="Disordered" evidence="6">
    <location>
        <begin position="1"/>
        <end position="123"/>
    </location>
</feature>
<feature type="compositionally biased region" description="Pro residues" evidence="6">
    <location>
        <begin position="98"/>
        <end position="115"/>
    </location>
</feature>
<dbReference type="PANTHER" id="PTHR15427">
    <property type="entry name" value="EMILIN ELASTIN MICROFIBRIL INTERFACE-LOCATED PROTEIN ELASTIN MICROFIBRIL INTERFACER"/>
    <property type="match status" value="1"/>
</dbReference>
<dbReference type="InterPro" id="IPR050392">
    <property type="entry name" value="Collagen/C1q_domain"/>
</dbReference>
<reference evidence="8" key="2">
    <citation type="submission" date="2025-08" db="UniProtKB">
        <authorList>
            <consortium name="Ensembl"/>
        </authorList>
    </citation>
    <scope>IDENTIFICATION</scope>
</reference>
<evidence type="ECO:0000313" key="8">
    <source>
        <dbReference type="Ensembl" id="ENSEEEP00000061216.1"/>
    </source>
</evidence>
<organism evidence="8 9">
    <name type="scientific">Electrophorus electricus</name>
    <name type="common">Electric eel</name>
    <name type="synonym">Gymnotus electricus</name>
    <dbReference type="NCBI Taxonomy" id="8005"/>
    <lineage>
        <taxon>Eukaryota</taxon>
        <taxon>Metazoa</taxon>
        <taxon>Chordata</taxon>
        <taxon>Craniata</taxon>
        <taxon>Vertebrata</taxon>
        <taxon>Euteleostomi</taxon>
        <taxon>Actinopterygii</taxon>
        <taxon>Neopterygii</taxon>
        <taxon>Teleostei</taxon>
        <taxon>Ostariophysi</taxon>
        <taxon>Gymnotiformes</taxon>
        <taxon>Gymnotoidei</taxon>
        <taxon>Gymnotidae</taxon>
        <taxon>Electrophorus</taxon>
    </lineage>
</organism>
<dbReference type="AlphaFoldDB" id="A0AAY5EWP1"/>
<keyword evidence="2" id="KW-0964">Secreted</keyword>
<dbReference type="InterPro" id="IPR008983">
    <property type="entry name" value="Tumour_necrosis_fac-like_dom"/>
</dbReference>
<keyword evidence="5" id="KW-0176">Collagen</keyword>
<reference evidence="8" key="3">
    <citation type="submission" date="2025-09" db="UniProtKB">
        <authorList>
            <consortium name="Ensembl"/>
        </authorList>
    </citation>
    <scope>IDENTIFICATION</scope>
</reference>
<evidence type="ECO:0000256" key="6">
    <source>
        <dbReference type="SAM" id="MobiDB-lite"/>
    </source>
</evidence>
<dbReference type="Ensembl" id="ENSEEET00000059040.1">
    <property type="protein sequence ID" value="ENSEEEP00000061216.1"/>
    <property type="gene ID" value="ENSEEEG00000028684.1"/>
</dbReference>
<feature type="compositionally biased region" description="Pro residues" evidence="6">
    <location>
        <begin position="79"/>
        <end position="89"/>
    </location>
</feature>
<keyword evidence="3" id="KW-0272">Extracellular matrix</keyword>
<dbReference type="SUPFAM" id="SSF49842">
    <property type="entry name" value="TNF-like"/>
    <property type="match status" value="1"/>
</dbReference>
<protein>
    <recommendedName>
        <fullName evidence="7">C1q domain-containing protein</fullName>
    </recommendedName>
</protein>
<evidence type="ECO:0000256" key="1">
    <source>
        <dbReference type="ARBA" id="ARBA00004498"/>
    </source>
</evidence>
<gene>
    <name evidence="8" type="primary">C1QC</name>
</gene>
<dbReference type="Gene3D" id="2.60.120.40">
    <property type="match status" value="1"/>
</dbReference>
<dbReference type="Proteomes" id="UP000314983">
    <property type="component" value="Chromosome 25"/>
</dbReference>